<keyword evidence="1" id="KW-1133">Transmembrane helix</keyword>
<feature type="transmembrane region" description="Helical" evidence="1">
    <location>
        <begin position="178"/>
        <end position="194"/>
    </location>
</feature>
<gene>
    <name evidence="2" type="ORF">METZ01_LOCUS349762</name>
</gene>
<feature type="transmembrane region" description="Helical" evidence="1">
    <location>
        <begin position="140"/>
        <end position="166"/>
    </location>
</feature>
<dbReference type="PANTHER" id="PTHR30482">
    <property type="entry name" value="HIGH-AFFINITY BRANCHED-CHAIN AMINO ACID TRANSPORT SYSTEM PERMEASE"/>
    <property type="match status" value="1"/>
</dbReference>
<feature type="non-terminal residue" evidence="2">
    <location>
        <position position="212"/>
    </location>
</feature>
<feature type="transmembrane region" description="Helical" evidence="1">
    <location>
        <begin position="76"/>
        <end position="96"/>
    </location>
</feature>
<dbReference type="EMBL" id="UINC01121617">
    <property type="protein sequence ID" value="SVC96908.1"/>
    <property type="molecule type" value="Genomic_DNA"/>
</dbReference>
<dbReference type="PANTHER" id="PTHR30482:SF10">
    <property type="entry name" value="HIGH-AFFINITY BRANCHED-CHAIN AMINO ACID TRANSPORT PROTEIN BRAE"/>
    <property type="match status" value="1"/>
</dbReference>
<accession>A0A382RIV0</accession>
<feature type="transmembrane region" description="Helical" evidence="1">
    <location>
        <begin position="38"/>
        <end position="64"/>
    </location>
</feature>
<reference evidence="2" key="1">
    <citation type="submission" date="2018-05" db="EMBL/GenBank/DDBJ databases">
        <authorList>
            <person name="Lanie J.A."/>
            <person name="Ng W.-L."/>
            <person name="Kazmierczak K.M."/>
            <person name="Andrzejewski T.M."/>
            <person name="Davidsen T.M."/>
            <person name="Wayne K.J."/>
            <person name="Tettelin H."/>
            <person name="Glass J.I."/>
            <person name="Rusch D."/>
            <person name="Podicherti R."/>
            <person name="Tsui H.-C.T."/>
            <person name="Winkler M.E."/>
        </authorList>
    </citation>
    <scope>NUCLEOTIDE SEQUENCE</scope>
</reference>
<evidence type="ECO:0000256" key="1">
    <source>
        <dbReference type="SAM" id="Phobius"/>
    </source>
</evidence>
<evidence type="ECO:0000313" key="2">
    <source>
        <dbReference type="EMBL" id="SVC96908.1"/>
    </source>
</evidence>
<keyword evidence="1" id="KW-0812">Transmembrane</keyword>
<dbReference type="InterPro" id="IPR043428">
    <property type="entry name" value="LivM-like"/>
</dbReference>
<feature type="transmembrane region" description="Helical" evidence="1">
    <location>
        <begin position="108"/>
        <end position="128"/>
    </location>
</feature>
<dbReference type="GO" id="GO:0015658">
    <property type="term" value="F:branched-chain amino acid transmembrane transporter activity"/>
    <property type="evidence" value="ECO:0007669"/>
    <property type="project" value="InterPro"/>
</dbReference>
<protein>
    <recommendedName>
        <fullName evidence="3">Branched-chain amino acid ABC transporter permease</fullName>
    </recommendedName>
</protein>
<dbReference type="AlphaFoldDB" id="A0A382RIV0"/>
<sequence length="212" mass="22906">MLILIILVGIFQSWAIALSIFNYCMISAVMTLGANIQWGYAGLINFGIMGYTALGGLAVVLVSVAPVPESWRVGGLNMMTCLAIIIGMIFSIKYFLKKIQKSKKRNYLIAAIIFIGLILIKLISGPAIERIEAVEPAKFGFLGGLGMPVLFSWIVGAFFAAGLAYIVGKVALGLRADYLAIATLLIAEIVVSIIKHEDWLARGVKNVIGLKR</sequence>
<feature type="transmembrane region" description="Helical" evidence="1">
    <location>
        <begin position="6"/>
        <end position="26"/>
    </location>
</feature>
<evidence type="ECO:0008006" key="3">
    <source>
        <dbReference type="Google" id="ProtNLM"/>
    </source>
</evidence>
<keyword evidence="1" id="KW-0472">Membrane</keyword>
<dbReference type="GO" id="GO:0005886">
    <property type="term" value="C:plasma membrane"/>
    <property type="evidence" value="ECO:0007669"/>
    <property type="project" value="TreeGrafter"/>
</dbReference>
<name>A0A382RIV0_9ZZZZ</name>
<proteinExistence type="predicted"/>
<organism evidence="2">
    <name type="scientific">marine metagenome</name>
    <dbReference type="NCBI Taxonomy" id="408172"/>
    <lineage>
        <taxon>unclassified sequences</taxon>
        <taxon>metagenomes</taxon>
        <taxon>ecological metagenomes</taxon>
    </lineage>
</organism>